<dbReference type="AlphaFoldDB" id="A0A3N2Q6W8"/>
<feature type="compositionally biased region" description="Basic and acidic residues" evidence="4">
    <location>
        <begin position="540"/>
        <end position="551"/>
    </location>
</feature>
<dbReference type="OrthoDB" id="329835at2759"/>
<organism evidence="7 8">
    <name type="scientific">Sodiomyces alkalinus (strain CBS 110278 / VKM F-3762 / F11)</name>
    <name type="common">Alkaliphilic filamentous fungus</name>
    <dbReference type="NCBI Taxonomy" id="1314773"/>
    <lineage>
        <taxon>Eukaryota</taxon>
        <taxon>Fungi</taxon>
        <taxon>Dikarya</taxon>
        <taxon>Ascomycota</taxon>
        <taxon>Pezizomycotina</taxon>
        <taxon>Sordariomycetes</taxon>
        <taxon>Hypocreomycetidae</taxon>
        <taxon>Glomerellales</taxon>
        <taxon>Plectosphaerellaceae</taxon>
        <taxon>Sodiomyces</taxon>
    </lineage>
</organism>
<dbReference type="GO" id="GO:0016747">
    <property type="term" value="F:acyltransferase activity, transferring groups other than amino-acyl groups"/>
    <property type="evidence" value="ECO:0007669"/>
    <property type="project" value="InterPro"/>
</dbReference>
<evidence type="ECO:0000313" key="7">
    <source>
        <dbReference type="EMBL" id="ROT42514.1"/>
    </source>
</evidence>
<reference evidence="7 8" key="1">
    <citation type="journal article" date="2018" name="Mol. Ecol.">
        <title>The obligate alkalophilic soda-lake fungus Sodiomyces alkalinus has shifted to a protein diet.</title>
        <authorList>
            <person name="Grum-Grzhimaylo A.A."/>
            <person name="Falkoski D.L."/>
            <person name="van den Heuvel J."/>
            <person name="Valero-Jimenez C.A."/>
            <person name="Min B."/>
            <person name="Choi I.G."/>
            <person name="Lipzen A."/>
            <person name="Daum C.G."/>
            <person name="Aanen D.K."/>
            <person name="Tsang A."/>
            <person name="Henrissat B."/>
            <person name="Bilanenko E.N."/>
            <person name="de Vries R.P."/>
            <person name="van Kan J.A.L."/>
            <person name="Grigoriev I.V."/>
            <person name="Debets A.J.M."/>
        </authorList>
    </citation>
    <scope>NUCLEOTIDE SEQUENCE [LARGE SCALE GENOMIC DNA]</scope>
    <source>
        <strain evidence="7 8">F11</strain>
    </source>
</reference>
<sequence>MQQQNNPSDNTSFLKTSNIYASSTVFSAVEIGTEFNDSSIVASVYADLLPSYVVVLGDSASSGKTTWTSSPYLASYYLSTYLVRPSTVMSAPDTFGELGLSIIGMGTQYPPHKLESGCLEILRKRYYPESAPMSKVLSINRFTGIETRSSIGTPDHPIVNQDKAPSIAELHALFLSEGVPLAVRAARKAIDEARIDLSEITHIVSNTCTDSANPGYDHYVAKELGITHPVEKFLLHGIGCSGGLAVLRTAANLALGHTARGKPARVLCVTLEICSTLVRSELDSIHQNQETRIGLALFSDCASAAVLSNGIGIGVSTSGRNPPAEPIYELLGWQHRIIPDTDEDLGFDVDPLGWKVVLSPRVPKLATSVVPPTFADLLASLPALPLSYRNPDDFDWAMHPGGATILTMAEKAMRIVPAHMRASYDTYINHGNSSSATIFSVMDRLRHKDMDALAPDGRVRDYVVGCAFGPGITVEMCMLKRNLGARDITAGLQTPPETESEGSRSELDEDANSMGYTAAGSGMEDIASRPAAGTGAGGTRHLEQRRGRARDDAFIAEELEQLDLD</sequence>
<comment type="similarity">
    <text evidence="1 3">Belongs to the thiolase-like superfamily. Chalcone/stilbene synthases family.</text>
</comment>
<dbReference type="RefSeq" id="XP_028470320.1">
    <property type="nucleotide sequence ID" value="XM_028613751.1"/>
</dbReference>
<keyword evidence="2 3" id="KW-0808">Transferase</keyword>
<dbReference type="PANTHER" id="PTHR11877">
    <property type="entry name" value="HYDROXYMETHYLGLUTARYL-COA SYNTHASE"/>
    <property type="match status" value="1"/>
</dbReference>
<dbReference type="InterPro" id="IPR011141">
    <property type="entry name" value="Polyketide_synthase_type-III"/>
</dbReference>
<dbReference type="Pfam" id="PF02797">
    <property type="entry name" value="Chal_sti_synt_C"/>
    <property type="match status" value="1"/>
</dbReference>
<evidence type="ECO:0000259" key="6">
    <source>
        <dbReference type="Pfam" id="PF02797"/>
    </source>
</evidence>
<feature type="domain" description="Chalcone/stilbene synthase N-terminal" evidence="5">
    <location>
        <begin position="155"/>
        <end position="308"/>
    </location>
</feature>
<evidence type="ECO:0000256" key="3">
    <source>
        <dbReference type="RuleBase" id="RU003633"/>
    </source>
</evidence>
<dbReference type="PANTHER" id="PTHR11877:SF46">
    <property type="entry name" value="TYPE III POLYKETIDE SYNTHASE A"/>
    <property type="match status" value="1"/>
</dbReference>
<keyword evidence="3" id="KW-0012">Acyltransferase</keyword>
<dbReference type="EMBL" id="ML119051">
    <property type="protein sequence ID" value="ROT42514.1"/>
    <property type="molecule type" value="Genomic_DNA"/>
</dbReference>
<evidence type="ECO:0000313" key="8">
    <source>
        <dbReference type="Proteomes" id="UP000272025"/>
    </source>
</evidence>
<dbReference type="InterPro" id="IPR001099">
    <property type="entry name" value="Chalcone/stilbene_synt_N"/>
</dbReference>
<keyword evidence="8" id="KW-1185">Reference proteome</keyword>
<dbReference type="GeneID" id="39582229"/>
<evidence type="ECO:0000256" key="1">
    <source>
        <dbReference type="ARBA" id="ARBA00005531"/>
    </source>
</evidence>
<dbReference type="Gene3D" id="3.40.47.10">
    <property type="match status" value="2"/>
</dbReference>
<dbReference type="Pfam" id="PF00195">
    <property type="entry name" value="Chal_sti_synt_N"/>
    <property type="match status" value="1"/>
</dbReference>
<gene>
    <name evidence="7" type="ORF">SODALDRAFT_354672</name>
</gene>
<dbReference type="InterPro" id="IPR016039">
    <property type="entry name" value="Thiolase-like"/>
</dbReference>
<dbReference type="GO" id="GO:0030639">
    <property type="term" value="P:polyketide biosynthetic process"/>
    <property type="evidence" value="ECO:0007669"/>
    <property type="project" value="TreeGrafter"/>
</dbReference>
<dbReference type="Proteomes" id="UP000272025">
    <property type="component" value="Unassembled WGS sequence"/>
</dbReference>
<protein>
    <submittedName>
        <fullName evidence="7">Thiolase-like protein</fullName>
    </submittedName>
</protein>
<name>A0A3N2Q6W8_SODAK</name>
<dbReference type="SUPFAM" id="SSF53901">
    <property type="entry name" value="Thiolase-like"/>
    <property type="match status" value="2"/>
</dbReference>
<evidence type="ECO:0000256" key="2">
    <source>
        <dbReference type="ARBA" id="ARBA00022679"/>
    </source>
</evidence>
<evidence type="ECO:0000256" key="4">
    <source>
        <dbReference type="SAM" id="MobiDB-lite"/>
    </source>
</evidence>
<proteinExistence type="inferred from homology"/>
<evidence type="ECO:0000259" key="5">
    <source>
        <dbReference type="Pfam" id="PF00195"/>
    </source>
</evidence>
<feature type="region of interest" description="Disordered" evidence="4">
    <location>
        <begin position="490"/>
        <end position="551"/>
    </location>
</feature>
<feature type="domain" description="Chalcone/stilbene synthase C-terminal" evidence="6">
    <location>
        <begin position="335"/>
        <end position="480"/>
    </location>
</feature>
<accession>A0A3N2Q6W8</accession>
<dbReference type="CDD" id="cd00831">
    <property type="entry name" value="CHS_like"/>
    <property type="match status" value="1"/>
</dbReference>
<dbReference type="InterPro" id="IPR012328">
    <property type="entry name" value="Chalcone/stilbene_synt_C"/>
</dbReference>
<dbReference type="STRING" id="1314773.A0A3N2Q6W8"/>